<protein>
    <submittedName>
        <fullName evidence="3">Uncharacterized protein</fullName>
    </submittedName>
</protein>
<evidence type="ECO:0000256" key="1">
    <source>
        <dbReference type="SAM" id="Phobius"/>
    </source>
</evidence>
<proteinExistence type="predicted"/>
<keyword evidence="1" id="KW-0812">Transmembrane</keyword>
<gene>
    <name evidence="3" type="ORF">WOLCODRAFT_103513</name>
</gene>
<dbReference type="AlphaFoldDB" id="A0A2H3K328"/>
<name>A0A2H3K328_WOLCO</name>
<feature type="signal peptide" evidence="2">
    <location>
        <begin position="1"/>
        <end position="18"/>
    </location>
</feature>
<feature type="transmembrane region" description="Helical" evidence="1">
    <location>
        <begin position="178"/>
        <end position="199"/>
    </location>
</feature>
<dbReference type="Proteomes" id="UP000218811">
    <property type="component" value="Unassembled WGS sequence"/>
</dbReference>
<reference evidence="3 4" key="1">
    <citation type="journal article" date="2012" name="Science">
        <title>The Paleozoic origin of enzymatic lignin decomposition reconstructed from 31 fungal genomes.</title>
        <authorList>
            <person name="Floudas D."/>
            <person name="Binder M."/>
            <person name="Riley R."/>
            <person name="Barry K."/>
            <person name="Blanchette R.A."/>
            <person name="Henrissat B."/>
            <person name="Martinez A.T."/>
            <person name="Otillar R."/>
            <person name="Spatafora J.W."/>
            <person name="Yadav J.S."/>
            <person name="Aerts A."/>
            <person name="Benoit I."/>
            <person name="Boyd A."/>
            <person name="Carlson A."/>
            <person name="Copeland A."/>
            <person name="Coutinho P.M."/>
            <person name="de Vries R.P."/>
            <person name="Ferreira P."/>
            <person name="Findley K."/>
            <person name="Foster B."/>
            <person name="Gaskell J."/>
            <person name="Glotzer D."/>
            <person name="Gorecki P."/>
            <person name="Heitman J."/>
            <person name="Hesse C."/>
            <person name="Hori C."/>
            <person name="Igarashi K."/>
            <person name="Jurgens J.A."/>
            <person name="Kallen N."/>
            <person name="Kersten P."/>
            <person name="Kohler A."/>
            <person name="Kuees U."/>
            <person name="Kumar T.K.A."/>
            <person name="Kuo A."/>
            <person name="LaButti K."/>
            <person name="Larrondo L.F."/>
            <person name="Lindquist E."/>
            <person name="Ling A."/>
            <person name="Lombard V."/>
            <person name="Lucas S."/>
            <person name="Lundell T."/>
            <person name="Martin R."/>
            <person name="McLaughlin D.J."/>
            <person name="Morgenstern I."/>
            <person name="Morin E."/>
            <person name="Murat C."/>
            <person name="Nagy L.G."/>
            <person name="Nolan M."/>
            <person name="Ohm R.A."/>
            <person name="Patyshakuliyeva A."/>
            <person name="Rokas A."/>
            <person name="Ruiz-Duenas F.J."/>
            <person name="Sabat G."/>
            <person name="Salamov A."/>
            <person name="Samejima M."/>
            <person name="Schmutz J."/>
            <person name="Slot J.C."/>
            <person name="St John F."/>
            <person name="Stenlid J."/>
            <person name="Sun H."/>
            <person name="Sun S."/>
            <person name="Syed K."/>
            <person name="Tsang A."/>
            <person name="Wiebenga A."/>
            <person name="Young D."/>
            <person name="Pisabarro A."/>
            <person name="Eastwood D.C."/>
            <person name="Martin F."/>
            <person name="Cullen D."/>
            <person name="Grigoriev I.V."/>
            <person name="Hibbett D.S."/>
        </authorList>
    </citation>
    <scope>NUCLEOTIDE SEQUENCE [LARGE SCALE GENOMIC DNA]</scope>
    <source>
        <strain evidence="3 4">MD-104</strain>
    </source>
</reference>
<dbReference type="EMBL" id="KB468146">
    <property type="protein sequence ID" value="PCH43444.1"/>
    <property type="molecule type" value="Genomic_DNA"/>
</dbReference>
<accession>A0A2H3K328</accession>
<dbReference type="Gene3D" id="1.20.140.150">
    <property type="match status" value="1"/>
</dbReference>
<keyword evidence="1" id="KW-0472">Membrane</keyword>
<feature type="chain" id="PRO_5013890948" evidence="2">
    <location>
        <begin position="19"/>
        <end position="216"/>
    </location>
</feature>
<evidence type="ECO:0000256" key="2">
    <source>
        <dbReference type="SAM" id="SignalP"/>
    </source>
</evidence>
<feature type="transmembrane region" description="Helical" evidence="1">
    <location>
        <begin position="102"/>
        <end position="122"/>
    </location>
</feature>
<feature type="transmembrane region" description="Helical" evidence="1">
    <location>
        <begin position="134"/>
        <end position="158"/>
    </location>
</feature>
<evidence type="ECO:0000313" key="3">
    <source>
        <dbReference type="EMBL" id="PCH43444.1"/>
    </source>
</evidence>
<keyword evidence="2" id="KW-0732">Signal</keyword>
<organism evidence="3 4">
    <name type="scientific">Wolfiporia cocos (strain MD-104)</name>
    <name type="common">Brown rot fungus</name>
    <dbReference type="NCBI Taxonomy" id="742152"/>
    <lineage>
        <taxon>Eukaryota</taxon>
        <taxon>Fungi</taxon>
        <taxon>Dikarya</taxon>
        <taxon>Basidiomycota</taxon>
        <taxon>Agaricomycotina</taxon>
        <taxon>Agaricomycetes</taxon>
        <taxon>Polyporales</taxon>
        <taxon>Phaeolaceae</taxon>
        <taxon>Wolfiporia</taxon>
    </lineage>
</organism>
<sequence>MRKTSYVIAFFSVVATLALNILSATRPDWLIVNNPEILHSKITVQYGLTKRCERQVITVPGLPDGSRLAYTDYKCRFFPNRVTDECEKDNKVFCMVWSTAGYFSELGIGFGAVAALALLFGVSTHSRRRRIWRAVAGLTTLHVLFQILAFAVVTHLYRLAWFPSFDRARPGTAYVLNTLSWVFGTLVTIGIITTGISANKGHRWAAGNRAYRPIEG</sequence>
<evidence type="ECO:0000313" key="4">
    <source>
        <dbReference type="Proteomes" id="UP000218811"/>
    </source>
</evidence>
<keyword evidence="4" id="KW-1185">Reference proteome</keyword>
<keyword evidence="1" id="KW-1133">Transmembrane helix</keyword>
<dbReference type="OMA" id="KGHRWAA"/>